<protein>
    <recommendedName>
        <fullName evidence="4">Lipoprotein</fullName>
    </recommendedName>
</protein>
<evidence type="ECO:0000313" key="3">
    <source>
        <dbReference type="Proteomes" id="UP000270219"/>
    </source>
</evidence>
<reference evidence="2 3" key="1">
    <citation type="submission" date="2018-10" db="EMBL/GenBank/DDBJ databases">
        <title>Oceanobacillus sp. YLB-02 draft genome.</title>
        <authorList>
            <person name="Yu L."/>
        </authorList>
    </citation>
    <scope>NUCLEOTIDE SEQUENCE [LARGE SCALE GENOMIC DNA]</scope>
    <source>
        <strain evidence="2 3">YLB-02</strain>
    </source>
</reference>
<dbReference type="AlphaFoldDB" id="A0A498DDV7"/>
<evidence type="ECO:0000313" key="2">
    <source>
        <dbReference type="EMBL" id="RLL45164.1"/>
    </source>
</evidence>
<feature type="signal peptide" evidence="1">
    <location>
        <begin position="1"/>
        <end position="21"/>
    </location>
</feature>
<evidence type="ECO:0000256" key="1">
    <source>
        <dbReference type="SAM" id="SignalP"/>
    </source>
</evidence>
<evidence type="ECO:0008006" key="4">
    <source>
        <dbReference type="Google" id="ProtNLM"/>
    </source>
</evidence>
<keyword evidence="1" id="KW-0732">Signal</keyword>
<name>A0A498DDV7_9BACI</name>
<dbReference type="RefSeq" id="WP_121522753.1">
    <property type="nucleotide sequence ID" value="NZ_RCHR01000003.1"/>
</dbReference>
<sequence length="228" mass="26406">MKYYTIVILLLFLFGCSPSNDSVIQKADSEDPPNTKNESTELVEKDKTLVIPAFNKNVQINLDDIPILEQYLNGFPNPNDKMEEMNLIPLPINNESLYLLEFACSRDLCSYMLINEESISSSFLVTDLAKYKQTILSPNETKMILQFSRNYSKNEEQHHIALVNMETFERIIPEENKKRSTLNYTRPFKSIEWLDEQTISITTSSMEEVELKTINEADDVITYTFHIP</sequence>
<gene>
    <name evidence="2" type="ORF">D8M04_09900</name>
</gene>
<dbReference type="EMBL" id="RCHR01000003">
    <property type="protein sequence ID" value="RLL45164.1"/>
    <property type="molecule type" value="Genomic_DNA"/>
</dbReference>
<proteinExistence type="predicted"/>
<dbReference type="Proteomes" id="UP000270219">
    <property type="component" value="Unassembled WGS sequence"/>
</dbReference>
<keyword evidence="3" id="KW-1185">Reference proteome</keyword>
<feature type="chain" id="PRO_5038634059" description="Lipoprotein" evidence="1">
    <location>
        <begin position="22"/>
        <end position="228"/>
    </location>
</feature>
<dbReference type="PROSITE" id="PS51257">
    <property type="entry name" value="PROKAR_LIPOPROTEIN"/>
    <property type="match status" value="1"/>
</dbReference>
<organism evidence="2 3">
    <name type="scientific">Oceanobacillus piezotolerans</name>
    <dbReference type="NCBI Taxonomy" id="2448030"/>
    <lineage>
        <taxon>Bacteria</taxon>
        <taxon>Bacillati</taxon>
        <taxon>Bacillota</taxon>
        <taxon>Bacilli</taxon>
        <taxon>Bacillales</taxon>
        <taxon>Bacillaceae</taxon>
        <taxon>Oceanobacillus</taxon>
    </lineage>
</organism>
<comment type="caution">
    <text evidence="2">The sequence shown here is derived from an EMBL/GenBank/DDBJ whole genome shotgun (WGS) entry which is preliminary data.</text>
</comment>
<accession>A0A498DDV7</accession>
<dbReference type="OrthoDB" id="2829902at2"/>